<organism evidence="1 2">
    <name type="scientific">Sapientia aquatica</name>
    <dbReference type="NCBI Taxonomy" id="1549640"/>
    <lineage>
        <taxon>Bacteria</taxon>
        <taxon>Pseudomonadati</taxon>
        <taxon>Pseudomonadota</taxon>
        <taxon>Betaproteobacteria</taxon>
        <taxon>Burkholderiales</taxon>
        <taxon>Oxalobacteraceae</taxon>
        <taxon>Sapientia</taxon>
    </lineage>
</organism>
<dbReference type="OrthoDB" id="8776028at2"/>
<accession>A0A4R5W575</accession>
<proteinExistence type="predicted"/>
<dbReference type="RefSeq" id="WP_133324611.1">
    <property type="nucleotide sequence ID" value="NZ_SMYL01000001.1"/>
</dbReference>
<dbReference type="Proteomes" id="UP000294829">
    <property type="component" value="Unassembled WGS sequence"/>
</dbReference>
<gene>
    <name evidence="1" type="ORF">E2I14_01180</name>
</gene>
<name>A0A4R5W575_9BURK</name>
<evidence type="ECO:0000313" key="2">
    <source>
        <dbReference type="Proteomes" id="UP000294829"/>
    </source>
</evidence>
<evidence type="ECO:0000313" key="1">
    <source>
        <dbReference type="EMBL" id="TDK68189.1"/>
    </source>
</evidence>
<dbReference type="EMBL" id="SMYL01000001">
    <property type="protein sequence ID" value="TDK68189.1"/>
    <property type="molecule type" value="Genomic_DNA"/>
</dbReference>
<reference evidence="1 2" key="1">
    <citation type="submission" date="2019-03" db="EMBL/GenBank/DDBJ databases">
        <title>Sapientia aquatica gen. nov., sp. nov., isolated from a crater lake.</title>
        <authorList>
            <person name="Felfoldi T."/>
            <person name="Szabo A."/>
            <person name="Toth E."/>
            <person name="Schumann P."/>
            <person name="Keki Z."/>
            <person name="Marialigeti K."/>
            <person name="Mathe I."/>
        </authorList>
    </citation>
    <scope>NUCLEOTIDE SEQUENCE [LARGE SCALE GENOMIC DNA]</scope>
    <source>
        <strain evidence="1 2">SA-152</strain>
    </source>
</reference>
<dbReference type="AlphaFoldDB" id="A0A4R5W575"/>
<protein>
    <submittedName>
        <fullName evidence="1">Uncharacterized protein</fullName>
    </submittedName>
</protein>
<keyword evidence="2" id="KW-1185">Reference proteome</keyword>
<comment type="caution">
    <text evidence="1">The sequence shown here is derived from an EMBL/GenBank/DDBJ whole genome shotgun (WGS) entry which is preliminary data.</text>
</comment>
<sequence length="119" mass="13088">MNKDLSIDEFDALEQISRLSKHVKPTACVNRNAKRLCGIKFAAYRKDGQLELTEEGRAVLFSKHCIEGLRSVAAKVGAPLSPDVMGFLSKKSYIADTPDGHQITARGLECLADIDAQRK</sequence>